<sequence length="29" mass="3305">MKLLVNLPMALCRSRLRHSSRPPDLSLSL</sequence>
<reference evidence="1 2" key="1">
    <citation type="submission" date="2018-12" db="EMBL/GenBank/DDBJ databases">
        <authorList>
            <consortium name="Pathogen Informatics"/>
        </authorList>
    </citation>
    <scope>NUCLEOTIDE SEQUENCE [LARGE SCALE GENOMIC DNA]</scope>
    <source>
        <strain evidence="1 2">NCTC7357</strain>
    </source>
</reference>
<dbReference type="Proteomes" id="UP000277437">
    <property type="component" value="Chromosome"/>
</dbReference>
<dbReference type="AlphaFoldDB" id="A0AAX3G3Q4"/>
<proteinExistence type="predicted"/>
<gene>
    <name evidence="1" type="ORF">NCTC7357_06110</name>
</gene>
<protein>
    <submittedName>
        <fullName evidence="1">Uncharacterized protein</fullName>
    </submittedName>
</protein>
<accession>A0AAX3G3Q4</accession>
<organism evidence="1 2">
    <name type="scientific">Pseudomonas chlororaphis</name>
    <dbReference type="NCBI Taxonomy" id="587753"/>
    <lineage>
        <taxon>Bacteria</taxon>
        <taxon>Pseudomonadati</taxon>
        <taxon>Pseudomonadota</taxon>
        <taxon>Gammaproteobacteria</taxon>
        <taxon>Pseudomonadales</taxon>
        <taxon>Pseudomonadaceae</taxon>
        <taxon>Pseudomonas</taxon>
    </lineage>
</organism>
<name>A0AAX3G3Q4_9PSED</name>
<dbReference type="EMBL" id="LR134334">
    <property type="protein sequence ID" value="VEF77702.1"/>
    <property type="molecule type" value="Genomic_DNA"/>
</dbReference>
<evidence type="ECO:0000313" key="1">
    <source>
        <dbReference type="EMBL" id="VEF77702.1"/>
    </source>
</evidence>
<evidence type="ECO:0000313" key="2">
    <source>
        <dbReference type="Proteomes" id="UP000277437"/>
    </source>
</evidence>